<dbReference type="RefSeq" id="WP_073579237.1">
    <property type="nucleotide sequence ID" value="NZ_AP024897.1"/>
</dbReference>
<keyword evidence="2" id="KW-1185">Reference proteome</keyword>
<dbReference type="AlphaFoldDB" id="A0A1M7YNU8"/>
<evidence type="ECO:0000313" key="1">
    <source>
        <dbReference type="EMBL" id="SHO54312.1"/>
    </source>
</evidence>
<evidence type="ECO:0000313" key="2">
    <source>
        <dbReference type="Proteomes" id="UP000184600"/>
    </source>
</evidence>
<accession>A0A1M7YNU8</accession>
<dbReference type="Proteomes" id="UP000184600">
    <property type="component" value="Unassembled WGS sequence"/>
</dbReference>
<proteinExistence type="predicted"/>
<sequence>MDDLDILNCEDIVSLKRLILVRKYKNIMLSEAEELLKMAKCYEAPKELTSWSELLIININDLSEISIFPKSLNPLLSQVSSYIDYIKNHRNDLGDFEEDTLRHISYNISMLRNYLERLSGDYNEVLTEEELTERHKHLDWVENKA</sequence>
<dbReference type="EMBL" id="FRFG01000001">
    <property type="protein sequence ID" value="SHO54312.1"/>
    <property type="molecule type" value="Genomic_DNA"/>
</dbReference>
<name>A0A1M7YNU8_9VIBR</name>
<gene>
    <name evidence="1" type="ORF">VQ7734_00024</name>
</gene>
<organism evidence="1 2">
    <name type="scientific">Vibrio quintilis</name>
    <dbReference type="NCBI Taxonomy" id="1117707"/>
    <lineage>
        <taxon>Bacteria</taxon>
        <taxon>Pseudomonadati</taxon>
        <taxon>Pseudomonadota</taxon>
        <taxon>Gammaproteobacteria</taxon>
        <taxon>Vibrionales</taxon>
        <taxon>Vibrionaceae</taxon>
        <taxon>Vibrio</taxon>
    </lineage>
</organism>
<protein>
    <submittedName>
        <fullName evidence="1">Uncharacterized protein</fullName>
    </submittedName>
</protein>
<reference evidence="2" key="1">
    <citation type="submission" date="2016-12" db="EMBL/GenBank/DDBJ databases">
        <authorList>
            <person name="Rodrigo-Torres L."/>
            <person name="Arahal R.D."/>
            <person name="Lucena T."/>
        </authorList>
    </citation>
    <scope>NUCLEOTIDE SEQUENCE [LARGE SCALE GENOMIC DNA]</scope>
</reference>